<dbReference type="GO" id="GO:0008270">
    <property type="term" value="F:zinc ion binding"/>
    <property type="evidence" value="ECO:0007669"/>
    <property type="project" value="UniProtKB-KW"/>
</dbReference>
<dbReference type="SUPFAM" id="SSF57850">
    <property type="entry name" value="RING/U-box"/>
    <property type="match status" value="1"/>
</dbReference>
<dbReference type="GO" id="GO:0016567">
    <property type="term" value="P:protein ubiquitination"/>
    <property type="evidence" value="ECO:0007669"/>
    <property type="project" value="TreeGrafter"/>
</dbReference>
<dbReference type="Pfam" id="PF13920">
    <property type="entry name" value="zf-C3HC4_3"/>
    <property type="match status" value="1"/>
</dbReference>
<feature type="domain" description="RING-type" evidence="3">
    <location>
        <begin position="352"/>
        <end position="387"/>
    </location>
</feature>
<evidence type="ECO:0000313" key="4">
    <source>
        <dbReference type="EMBL" id="CAD9352125.1"/>
    </source>
</evidence>
<dbReference type="PANTHER" id="PTHR22696:SF1">
    <property type="entry name" value="E3 UBIQUITIN-PROTEIN LIGASE RNF26"/>
    <property type="match status" value="1"/>
</dbReference>
<gene>
    <name evidence="4" type="ORF">DBRI1063_LOCUS22290</name>
</gene>
<keyword evidence="2" id="KW-0175">Coiled coil</keyword>
<dbReference type="PANTHER" id="PTHR22696">
    <property type="entry name" value="E3 UBIQUITIN-PROTEIN LIGASE RNF26"/>
    <property type="match status" value="1"/>
</dbReference>
<dbReference type="GO" id="GO:0061630">
    <property type="term" value="F:ubiquitin protein ligase activity"/>
    <property type="evidence" value="ECO:0007669"/>
    <property type="project" value="TreeGrafter"/>
</dbReference>
<keyword evidence="1" id="KW-0479">Metal-binding</keyword>
<keyword evidence="1" id="KW-0862">Zinc</keyword>
<dbReference type="EMBL" id="HBGN01034659">
    <property type="protein sequence ID" value="CAD9352125.1"/>
    <property type="molecule type" value="Transcribed_RNA"/>
</dbReference>
<protein>
    <recommendedName>
        <fullName evidence="3">RING-type domain-containing protein</fullName>
    </recommendedName>
</protein>
<evidence type="ECO:0000256" key="1">
    <source>
        <dbReference type="PROSITE-ProRule" id="PRU00175"/>
    </source>
</evidence>
<name>A0A7S1ZY79_9STRA</name>
<evidence type="ECO:0000256" key="2">
    <source>
        <dbReference type="SAM" id="Coils"/>
    </source>
</evidence>
<reference evidence="4" key="1">
    <citation type="submission" date="2021-01" db="EMBL/GenBank/DDBJ databases">
        <authorList>
            <person name="Corre E."/>
            <person name="Pelletier E."/>
            <person name="Niang G."/>
            <person name="Scheremetjew M."/>
            <person name="Finn R."/>
            <person name="Kale V."/>
            <person name="Holt S."/>
            <person name="Cochrane G."/>
            <person name="Meng A."/>
            <person name="Brown T."/>
            <person name="Cohen L."/>
        </authorList>
    </citation>
    <scope>NUCLEOTIDE SEQUENCE</scope>
    <source>
        <strain evidence="4">Pop2</strain>
    </source>
</reference>
<evidence type="ECO:0000259" key="3">
    <source>
        <dbReference type="PROSITE" id="PS50089"/>
    </source>
</evidence>
<dbReference type="PROSITE" id="PS50089">
    <property type="entry name" value="ZF_RING_2"/>
    <property type="match status" value="1"/>
</dbReference>
<dbReference type="InterPro" id="IPR001841">
    <property type="entry name" value="Znf_RING"/>
</dbReference>
<feature type="coiled-coil region" evidence="2">
    <location>
        <begin position="250"/>
        <end position="304"/>
    </location>
</feature>
<dbReference type="GO" id="GO:0006511">
    <property type="term" value="P:ubiquitin-dependent protein catabolic process"/>
    <property type="evidence" value="ECO:0007669"/>
    <property type="project" value="TreeGrafter"/>
</dbReference>
<dbReference type="Gene3D" id="3.30.40.10">
    <property type="entry name" value="Zinc/RING finger domain, C3HC4 (zinc finger)"/>
    <property type="match status" value="1"/>
</dbReference>
<organism evidence="4">
    <name type="scientific">Ditylum brightwellii</name>
    <dbReference type="NCBI Taxonomy" id="49249"/>
    <lineage>
        <taxon>Eukaryota</taxon>
        <taxon>Sar</taxon>
        <taxon>Stramenopiles</taxon>
        <taxon>Ochrophyta</taxon>
        <taxon>Bacillariophyta</taxon>
        <taxon>Mediophyceae</taxon>
        <taxon>Lithodesmiophycidae</taxon>
        <taxon>Lithodesmiales</taxon>
        <taxon>Lithodesmiaceae</taxon>
        <taxon>Ditylum</taxon>
    </lineage>
</organism>
<dbReference type="AlphaFoldDB" id="A0A7S1ZY79"/>
<keyword evidence="1" id="KW-0863">Zinc-finger</keyword>
<proteinExistence type="predicted"/>
<dbReference type="InterPro" id="IPR013083">
    <property type="entry name" value="Znf_RING/FYVE/PHD"/>
</dbReference>
<sequence>MATEPPRPINGSVGSRIRVILGDSGDDWLLLTNHDDGNRMWQTKDWSGGIPAKVKKQINNCTNKDRRLRSVNFNTNGCWYINGVKEDGTGGHAWWGGTSASDTLKEMTGGSLLVKVSFGLDDYGSDTYCFIKGKNGYNVSNNLNSGLKDRMKRINEQRKGINFVRLFGDGEYFISDDNGTQWVTSAIFLSKELKKSGKVEDVAKAGDGSWVIIKPDHYVSSRGVDSALTQQLDQFYRDQKNRNNQRSRAINEYHNRRREEREAQERAEREAIEAAERAEAEERAKKANTRAAVLESKLEERLREEWKSIKELEQYVQNRKQSLRQSIMELPPSMRQQFKNVNEKQTISHSECVVCQDTAAVRAVVPCGHLCLCDTCANSVVTCPLCRGQRQSTLKIFGNPAKS</sequence>
<accession>A0A7S1ZY79</accession>